<sequence length="344" mass="39197">MEPTKNLHTYYDYKQMENTSMCDNAQMATPLFIPVFIMLIFLLGLSGNSMVIFTVWRAEGKRRAVEVYIGNLALADLTFMVTLPLWVVYTAMDDHWPFGAALCKIVSYIDILNMYASVFLLTCMSFNRYQAIVHSLSSTKLRIRGHTRISLAAVWILSGLLAVPALIFHTTWHVPSNNHTSCTLDFGLVVTNQRQGSLWITALTMSLSTLGFLLPFLAMIVCYGLIGCTVMRHFNIRRQEDQRKWRLLKIITTVVVVFTSCWIPFHVLNSAGALSYLGLFPATCAFQRFLLLAYPYATCLAFINSSINPFLYAFLDLRLRSRCLCLLHLKKFRQTSTNDEEVHP</sequence>
<dbReference type="STRING" id="109280.ENSHCOP00000020324"/>
<dbReference type="GO" id="GO:0006955">
    <property type="term" value="P:immune response"/>
    <property type="evidence" value="ECO:0007669"/>
    <property type="project" value="TreeGrafter"/>
</dbReference>
<evidence type="ECO:0000256" key="9">
    <source>
        <dbReference type="ARBA" id="ARBA00023170"/>
    </source>
</evidence>
<comment type="subcellular location">
    <subcellularLocation>
        <location evidence="1">Cell membrane</location>
    </subcellularLocation>
</comment>
<dbReference type="GO" id="GO:0007369">
    <property type="term" value="P:gastrulation"/>
    <property type="evidence" value="ECO:0007669"/>
    <property type="project" value="UniProtKB-KW"/>
</dbReference>
<dbReference type="InterPro" id="IPR017452">
    <property type="entry name" value="GPCR_Rhodpsn_7TM"/>
</dbReference>
<dbReference type="GO" id="GO:0016493">
    <property type="term" value="F:C-C chemokine receptor activity"/>
    <property type="evidence" value="ECO:0007669"/>
    <property type="project" value="TreeGrafter"/>
</dbReference>
<dbReference type="GeneTree" id="ENSGT01130000278303"/>
<keyword evidence="12 13" id="KW-0807">Transducer</keyword>
<dbReference type="Ensembl" id="ENSHCOT00000006462.1">
    <property type="protein sequence ID" value="ENSHCOP00000020324.1"/>
    <property type="gene ID" value="ENSHCOG00000006310.1"/>
</dbReference>
<evidence type="ECO:0000256" key="7">
    <source>
        <dbReference type="ARBA" id="ARBA00023136"/>
    </source>
</evidence>
<keyword evidence="4 13" id="KW-0812">Transmembrane</keyword>
<feature type="transmembrane region" description="Helical" evidence="14">
    <location>
        <begin position="198"/>
        <end position="226"/>
    </location>
</feature>
<evidence type="ECO:0000259" key="15">
    <source>
        <dbReference type="PROSITE" id="PS50262"/>
    </source>
</evidence>
<dbReference type="GO" id="GO:0019957">
    <property type="term" value="F:C-C chemokine binding"/>
    <property type="evidence" value="ECO:0007669"/>
    <property type="project" value="TreeGrafter"/>
</dbReference>
<feature type="transmembrane region" description="Helical" evidence="14">
    <location>
        <begin position="68"/>
        <end position="91"/>
    </location>
</feature>
<keyword evidence="6 13" id="KW-0297">G-protein coupled receptor</keyword>
<keyword evidence="5 14" id="KW-1133">Transmembrane helix</keyword>
<dbReference type="PRINTS" id="PR00237">
    <property type="entry name" value="GPCRRHODOPSN"/>
</dbReference>
<evidence type="ECO:0000256" key="11">
    <source>
        <dbReference type="ARBA" id="ARBA00023218"/>
    </source>
</evidence>
<feature type="domain" description="G-protein coupled receptors family 1 profile" evidence="15">
    <location>
        <begin position="47"/>
        <end position="312"/>
    </location>
</feature>
<proteinExistence type="inferred from homology"/>
<reference evidence="16" key="1">
    <citation type="submission" date="2025-08" db="UniProtKB">
        <authorList>
            <consortium name="Ensembl"/>
        </authorList>
    </citation>
    <scope>IDENTIFICATION</scope>
</reference>
<dbReference type="Proteomes" id="UP000264820">
    <property type="component" value="Unplaced"/>
</dbReference>
<keyword evidence="9 13" id="KW-0675">Receptor</keyword>
<dbReference type="Pfam" id="PF00001">
    <property type="entry name" value="7tm_1"/>
    <property type="match status" value="1"/>
</dbReference>
<evidence type="ECO:0000256" key="6">
    <source>
        <dbReference type="ARBA" id="ARBA00023040"/>
    </source>
</evidence>
<feature type="transmembrane region" description="Helical" evidence="14">
    <location>
        <begin position="111"/>
        <end position="129"/>
    </location>
</feature>
<dbReference type="GO" id="GO:0019722">
    <property type="term" value="P:calcium-mediated signaling"/>
    <property type="evidence" value="ECO:0007669"/>
    <property type="project" value="TreeGrafter"/>
</dbReference>
<feature type="transmembrane region" description="Helical" evidence="14">
    <location>
        <begin position="289"/>
        <end position="315"/>
    </location>
</feature>
<dbReference type="InterPro" id="IPR000276">
    <property type="entry name" value="GPCR_Rhodpsn"/>
</dbReference>
<comment type="similarity">
    <text evidence="13">Belongs to the G-protein coupled receptor 1 family.</text>
</comment>
<reference evidence="16" key="2">
    <citation type="submission" date="2025-09" db="UniProtKB">
        <authorList>
            <consortium name="Ensembl"/>
        </authorList>
    </citation>
    <scope>IDENTIFICATION</scope>
</reference>
<evidence type="ECO:0000313" key="16">
    <source>
        <dbReference type="Ensembl" id="ENSHCOP00000020324.1"/>
    </source>
</evidence>
<keyword evidence="2" id="KW-0217">Developmental protein</keyword>
<dbReference type="PANTHER" id="PTHR10489:SF953">
    <property type="entry name" value="APELIN RECEPTOR"/>
    <property type="match status" value="1"/>
</dbReference>
<evidence type="ECO:0000256" key="5">
    <source>
        <dbReference type="ARBA" id="ARBA00022989"/>
    </source>
</evidence>
<evidence type="ECO:0000256" key="13">
    <source>
        <dbReference type="RuleBase" id="RU000688"/>
    </source>
</evidence>
<dbReference type="PROSITE" id="PS00237">
    <property type="entry name" value="G_PROTEIN_RECEP_F1_1"/>
    <property type="match status" value="1"/>
</dbReference>
<evidence type="ECO:0000256" key="4">
    <source>
        <dbReference type="ARBA" id="ARBA00022692"/>
    </source>
</evidence>
<evidence type="ECO:0000256" key="2">
    <source>
        <dbReference type="ARBA" id="ARBA00022473"/>
    </source>
</evidence>
<evidence type="ECO:0000256" key="3">
    <source>
        <dbReference type="ARBA" id="ARBA00022475"/>
    </source>
</evidence>
<keyword evidence="17" id="KW-1185">Reference proteome</keyword>
<dbReference type="PROSITE" id="PS50262">
    <property type="entry name" value="G_PROTEIN_RECEP_F1_2"/>
    <property type="match status" value="1"/>
</dbReference>
<evidence type="ECO:0000313" key="17">
    <source>
        <dbReference type="Proteomes" id="UP000264820"/>
    </source>
</evidence>
<evidence type="ECO:0000256" key="14">
    <source>
        <dbReference type="SAM" id="Phobius"/>
    </source>
</evidence>
<keyword evidence="3" id="KW-1003">Cell membrane</keyword>
<keyword evidence="8" id="KW-1015">Disulfide bond</keyword>
<feature type="transmembrane region" description="Helical" evidence="14">
    <location>
        <begin position="247"/>
        <end position="269"/>
    </location>
</feature>
<accession>A0A3Q2YNV3</accession>
<dbReference type="PRINTS" id="PR01157">
    <property type="entry name" value="P2YPURNOCPTR"/>
</dbReference>
<evidence type="ECO:0000256" key="12">
    <source>
        <dbReference type="ARBA" id="ARBA00023224"/>
    </source>
</evidence>
<keyword evidence="11" id="KW-0306">Gastrulation</keyword>
<evidence type="ECO:0000256" key="8">
    <source>
        <dbReference type="ARBA" id="ARBA00023157"/>
    </source>
</evidence>
<dbReference type="GO" id="GO:0009897">
    <property type="term" value="C:external side of plasma membrane"/>
    <property type="evidence" value="ECO:0007669"/>
    <property type="project" value="TreeGrafter"/>
</dbReference>
<dbReference type="GO" id="GO:0007204">
    <property type="term" value="P:positive regulation of cytosolic calcium ion concentration"/>
    <property type="evidence" value="ECO:0007669"/>
    <property type="project" value="TreeGrafter"/>
</dbReference>
<dbReference type="Gene3D" id="1.20.1070.10">
    <property type="entry name" value="Rhodopsin 7-helix transmembrane proteins"/>
    <property type="match status" value="1"/>
</dbReference>
<dbReference type="GO" id="GO:0030593">
    <property type="term" value="P:neutrophil chemotaxis"/>
    <property type="evidence" value="ECO:0007669"/>
    <property type="project" value="TreeGrafter"/>
</dbReference>
<dbReference type="SUPFAM" id="SSF81321">
    <property type="entry name" value="Family A G protein-coupled receptor-like"/>
    <property type="match status" value="1"/>
</dbReference>
<name>A0A3Q2YNV3_HIPCM</name>
<feature type="transmembrane region" description="Helical" evidence="14">
    <location>
        <begin position="31"/>
        <end position="56"/>
    </location>
</feature>
<dbReference type="PANTHER" id="PTHR10489">
    <property type="entry name" value="CELL ADHESION MOLECULE"/>
    <property type="match status" value="1"/>
</dbReference>
<dbReference type="AlphaFoldDB" id="A0A3Q2YNV3"/>
<feature type="transmembrane region" description="Helical" evidence="14">
    <location>
        <begin position="149"/>
        <end position="168"/>
    </location>
</feature>
<evidence type="ECO:0000256" key="10">
    <source>
        <dbReference type="ARBA" id="ARBA00023180"/>
    </source>
</evidence>
<organism evidence="16 17">
    <name type="scientific">Hippocampus comes</name>
    <name type="common">Tiger tail seahorse</name>
    <dbReference type="NCBI Taxonomy" id="109280"/>
    <lineage>
        <taxon>Eukaryota</taxon>
        <taxon>Metazoa</taxon>
        <taxon>Chordata</taxon>
        <taxon>Craniata</taxon>
        <taxon>Vertebrata</taxon>
        <taxon>Euteleostomi</taxon>
        <taxon>Actinopterygii</taxon>
        <taxon>Neopterygii</taxon>
        <taxon>Teleostei</taxon>
        <taxon>Neoteleostei</taxon>
        <taxon>Acanthomorphata</taxon>
        <taxon>Syngnathiaria</taxon>
        <taxon>Syngnathiformes</taxon>
        <taxon>Syngnathoidei</taxon>
        <taxon>Syngnathidae</taxon>
        <taxon>Hippocampus</taxon>
    </lineage>
</organism>
<keyword evidence="10" id="KW-0325">Glycoprotein</keyword>
<evidence type="ECO:0000256" key="1">
    <source>
        <dbReference type="ARBA" id="ARBA00004236"/>
    </source>
</evidence>
<keyword evidence="7 14" id="KW-0472">Membrane</keyword>
<protein>
    <recommendedName>
        <fullName evidence="15">G-protein coupled receptors family 1 profile domain-containing protein</fullName>
    </recommendedName>
</protein>
<dbReference type="InterPro" id="IPR050119">
    <property type="entry name" value="CCR1-9-like"/>
</dbReference>